<feature type="region of interest" description="Disordered" evidence="7">
    <location>
        <begin position="291"/>
        <end position="360"/>
    </location>
</feature>
<name>A0A507BN58_9PEZI</name>
<dbReference type="Pfam" id="PF13639">
    <property type="entry name" value="zf-RING_2"/>
    <property type="match status" value="1"/>
</dbReference>
<dbReference type="Gene3D" id="3.30.40.10">
    <property type="entry name" value="Zinc/RING finger domain, C3HC4 (zinc finger)"/>
    <property type="match status" value="1"/>
</dbReference>
<feature type="compositionally biased region" description="Basic and acidic residues" evidence="7">
    <location>
        <begin position="341"/>
        <end position="360"/>
    </location>
</feature>
<dbReference type="SMART" id="SM00184">
    <property type="entry name" value="RING"/>
    <property type="match status" value="1"/>
</dbReference>
<protein>
    <recommendedName>
        <fullName evidence="2">RING-type E3 ubiquitin transferase</fullName>
        <ecNumber evidence="2">2.3.2.27</ecNumber>
    </recommendedName>
</protein>
<dbReference type="PANTHER" id="PTHR46077">
    <property type="entry name" value="E3 UBIQUITIN-PROTEIN LIGASE TOPORS"/>
    <property type="match status" value="1"/>
</dbReference>
<organism evidence="9 10">
    <name type="scientific">Thyridium curvatum</name>
    <dbReference type="NCBI Taxonomy" id="1093900"/>
    <lineage>
        <taxon>Eukaryota</taxon>
        <taxon>Fungi</taxon>
        <taxon>Dikarya</taxon>
        <taxon>Ascomycota</taxon>
        <taxon>Pezizomycotina</taxon>
        <taxon>Sordariomycetes</taxon>
        <taxon>Sordariomycetidae</taxon>
        <taxon>Thyridiales</taxon>
        <taxon>Thyridiaceae</taxon>
        <taxon>Thyridium</taxon>
    </lineage>
</organism>
<dbReference type="RefSeq" id="XP_030999891.1">
    <property type="nucleotide sequence ID" value="XM_031136905.1"/>
</dbReference>
<dbReference type="OrthoDB" id="21204at2759"/>
<dbReference type="SUPFAM" id="SSF57850">
    <property type="entry name" value="RING/U-box"/>
    <property type="match status" value="1"/>
</dbReference>
<feature type="region of interest" description="Disordered" evidence="7">
    <location>
        <begin position="101"/>
        <end position="143"/>
    </location>
</feature>
<proteinExistence type="predicted"/>
<evidence type="ECO:0000256" key="5">
    <source>
        <dbReference type="ARBA" id="ARBA00023163"/>
    </source>
</evidence>
<dbReference type="GO" id="GO:0000209">
    <property type="term" value="P:protein polyubiquitination"/>
    <property type="evidence" value="ECO:0007669"/>
    <property type="project" value="TreeGrafter"/>
</dbReference>
<dbReference type="PANTHER" id="PTHR46077:SF1">
    <property type="entry name" value="TOP1 BINDING ARGININE_SERINE RICH PROTEIN, E3 UBIQUITIN LIGASE"/>
    <property type="match status" value="1"/>
</dbReference>
<dbReference type="PROSITE" id="PS50089">
    <property type="entry name" value="ZF_RING_2"/>
    <property type="match status" value="1"/>
</dbReference>
<evidence type="ECO:0000313" key="9">
    <source>
        <dbReference type="EMBL" id="TPX18180.1"/>
    </source>
</evidence>
<evidence type="ECO:0000313" key="10">
    <source>
        <dbReference type="Proteomes" id="UP000319257"/>
    </source>
</evidence>
<evidence type="ECO:0000256" key="4">
    <source>
        <dbReference type="ARBA" id="ARBA00023015"/>
    </source>
</evidence>
<dbReference type="GO" id="GO:0008270">
    <property type="term" value="F:zinc ion binding"/>
    <property type="evidence" value="ECO:0007669"/>
    <property type="project" value="UniProtKB-KW"/>
</dbReference>
<sequence>MDSWRDSPSDIQAKVLQHTLDEIHSSHQASGESNGDEDCCVICLENVSEPCVAHPCAHHNFDFLCLVSWLQEQAACPLCKSQVQEVRYEFSQDRKRWKTYKVGSQKQPETTSSAAAGRSTGLYQRTRLAQHRQRREYRPRPQVTPDEAILRRRDIYSNQLYSLHVGSNRLSRYKDLTPDLFETDPELVSRARKWIRRELQVFQFLSAGTVAEARQDAAGSRRRADNAEFLLEYIIAILKTIDTQGSCGQAEDMLQEFLGRENTRLFLHELRAWLRSPYTSLEDWDRHVQYDRSKKRTPRAASAAAGGGDDGSSNGESSQGRRSGGSHWRPRNSNRHHPYRGQRDRNYARLREASRRWAPD</sequence>
<evidence type="ECO:0000256" key="2">
    <source>
        <dbReference type="ARBA" id="ARBA00012483"/>
    </source>
</evidence>
<keyword evidence="10" id="KW-1185">Reference proteome</keyword>
<evidence type="ECO:0000256" key="3">
    <source>
        <dbReference type="ARBA" id="ARBA00022679"/>
    </source>
</evidence>
<feature type="compositionally biased region" description="Low complexity" evidence="7">
    <location>
        <begin position="311"/>
        <end position="321"/>
    </location>
</feature>
<dbReference type="GO" id="GO:0061630">
    <property type="term" value="F:ubiquitin protein ligase activity"/>
    <property type="evidence" value="ECO:0007669"/>
    <property type="project" value="UniProtKB-EC"/>
</dbReference>
<keyword evidence="4" id="KW-0805">Transcription regulation</keyword>
<evidence type="ECO:0000256" key="6">
    <source>
        <dbReference type="PROSITE-ProRule" id="PRU00175"/>
    </source>
</evidence>
<feature type="compositionally biased region" description="Basic residues" evidence="7">
    <location>
        <begin position="128"/>
        <end position="137"/>
    </location>
</feature>
<keyword evidence="5" id="KW-0804">Transcription</keyword>
<comment type="caution">
    <text evidence="9">The sequence shown here is derived from an EMBL/GenBank/DDBJ whole genome shotgun (WGS) entry which is preliminary data.</text>
</comment>
<keyword evidence="3" id="KW-0808">Transferase</keyword>
<feature type="domain" description="RING-type" evidence="8">
    <location>
        <begin position="40"/>
        <end position="80"/>
    </location>
</feature>
<evidence type="ECO:0000256" key="1">
    <source>
        <dbReference type="ARBA" id="ARBA00000900"/>
    </source>
</evidence>
<keyword evidence="6" id="KW-0479">Metal-binding</keyword>
<dbReference type="EMBL" id="SKBQ01000011">
    <property type="protein sequence ID" value="TPX18180.1"/>
    <property type="molecule type" value="Genomic_DNA"/>
</dbReference>
<dbReference type="InterPro" id="IPR013083">
    <property type="entry name" value="Znf_RING/FYVE/PHD"/>
</dbReference>
<dbReference type="Proteomes" id="UP000319257">
    <property type="component" value="Unassembled WGS sequence"/>
</dbReference>
<feature type="compositionally biased region" description="Polar residues" evidence="7">
    <location>
        <begin position="102"/>
        <end position="114"/>
    </location>
</feature>
<comment type="catalytic activity">
    <reaction evidence="1">
        <text>S-ubiquitinyl-[E2 ubiquitin-conjugating enzyme]-L-cysteine + [acceptor protein]-L-lysine = [E2 ubiquitin-conjugating enzyme]-L-cysteine + N(6)-ubiquitinyl-[acceptor protein]-L-lysine.</text>
        <dbReference type="EC" id="2.3.2.27"/>
    </reaction>
</comment>
<evidence type="ECO:0000259" key="8">
    <source>
        <dbReference type="PROSITE" id="PS50089"/>
    </source>
</evidence>
<keyword evidence="6" id="KW-0862">Zinc</keyword>
<dbReference type="GeneID" id="41970136"/>
<dbReference type="GO" id="GO:0006513">
    <property type="term" value="P:protein monoubiquitination"/>
    <property type="evidence" value="ECO:0007669"/>
    <property type="project" value="TreeGrafter"/>
</dbReference>
<dbReference type="InParanoid" id="A0A507BN58"/>
<feature type="compositionally biased region" description="Basic residues" evidence="7">
    <location>
        <begin position="328"/>
        <end position="340"/>
    </location>
</feature>
<dbReference type="AlphaFoldDB" id="A0A507BN58"/>
<dbReference type="STRING" id="1093900.A0A507BN58"/>
<reference evidence="9 10" key="1">
    <citation type="submission" date="2019-06" db="EMBL/GenBank/DDBJ databases">
        <title>Draft genome sequence of the filamentous fungus Phialemoniopsis curvata isolated from diesel fuel.</title>
        <authorList>
            <person name="Varaljay V.A."/>
            <person name="Lyon W.J."/>
            <person name="Crouch A.L."/>
            <person name="Drake C.E."/>
            <person name="Hollomon J.M."/>
            <person name="Nadeau L.J."/>
            <person name="Nunn H.S."/>
            <person name="Stevenson B.S."/>
            <person name="Bojanowski C.L."/>
            <person name="Crookes-Goodson W.J."/>
        </authorList>
    </citation>
    <scope>NUCLEOTIDE SEQUENCE [LARGE SCALE GENOMIC DNA]</scope>
    <source>
        <strain evidence="9 10">D216</strain>
    </source>
</reference>
<dbReference type="InterPro" id="IPR001841">
    <property type="entry name" value="Znf_RING"/>
</dbReference>
<accession>A0A507BN58</accession>
<keyword evidence="6" id="KW-0863">Zinc-finger</keyword>
<evidence type="ECO:0000256" key="7">
    <source>
        <dbReference type="SAM" id="MobiDB-lite"/>
    </source>
</evidence>
<gene>
    <name evidence="9" type="ORF">E0L32_002689</name>
</gene>
<dbReference type="EC" id="2.3.2.27" evidence="2"/>